<dbReference type="Gene3D" id="4.10.240.10">
    <property type="entry name" value="Zn(2)-C6 fungal-type DNA-binding domain"/>
    <property type="match status" value="1"/>
</dbReference>
<name>A0AA38VLZ7_9PEZI</name>
<dbReference type="Proteomes" id="UP001174691">
    <property type="component" value="Unassembled WGS sequence"/>
</dbReference>
<dbReference type="SUPFAM" id="SSF57701">
    <property type="entry name" value="Zn2/Cys6 DNA-binding domain"/>
    <property type="match status" value="1"/>
</dbReference>
<dbReference type="AlphaFoldDB" id="A0AA38VLZ7"/>
<dbReference type="InterPro" id="IPR053175">
    <property type="entry name" value="DHMBA_Reg_Transcription_Factor"/>
</dbReference>
<reference evidence="4" key="1">
    <citation type="submission" date="2022-07" db="EMBL/GenBank/DDBJ databases">
        <title>Fungi with potential for degradation of polypropylene.</title>
        <authorList>
            <person name="Gostincar C."/>
        </authorList>
    </citation>
    <scope>NUCLEOTIDE SEQUENCE</scope>
    <source>
        <strain evidence="4">EXF-13287</strain>
    </source>
</reference>
<evidence type="ECO:0000256" key="2">
    <source>
        <dbReference type="SAM" id="MobiDB-lite"/>
    </source>
</evidence>
<keyword evidence="5" id="KW-1185">Reference proteome</keyword>
<evidence type="ECO:0000259" key="3">
    <source>
        <dbReference type="PROSITE" id="PS50048"/>
    </source>
</evidence>
<dbReference type="InterPro" id="IPR021858">
    <property type="entry name" value="Fun_TF"/>
</dbReference>
<organism evidence="4 5">
    <name type="scientific">Coniochaeta hoffmannii</name>
    <dbReference type="NCBI Taxonomy" id="91930"/>
    <lineage>
        <taxon>Eukaryota</taxon>
        <taxon>Fungi</taxon>
        <taxon>Dikarya</taxon>
        <taxon>Ascomycota</taxon>
        <taxon>Pezizomycotina</taxon>
        <taxon>Sordariomycetes</taxon>
        <taxon>Sordariomycetidae</taxon>
        <taxon>Coniochaetales</taxon>
        <taxon>Coniochaetaceae</taxon>
        <taxon>Coniochaeta</taxon>
    </lineage>
</organism>
<sequence length="557" mass="60054">MPYYGAPSKGCEACRSRKVKCDGGRPTCDRCAQSGRQCPGYRELGAVIFRDENGRIIRRATARRGAVADGNSTTIAADDEGGQKEEVQANSRRNAAIKVRGWRVSDVAGQQQQSKKHSRPKGGGELPIATSLPTATVHMRIGANEGISFFRREFCWEAVGMHFDSWGSISPDLLSITSAFGLALLSFARRSPELRAKAYNEYGAALKLANASLSQPEKARSDTTLAVVVLLSFFETLAGANMKTWASHTSGAATLVALRGPEILNSAATYHLFLEARGLSIATSIIYKTPVPQIYFDYSRLGIEREPPFVAHGSAVYVIVAEIANLRTSISAGSITSTEKILSLVDALELKLSQWRQSCPADFEYETVHLAEGESIKTHRGDVRPYRPAYTVYPASHQINGWSLYRVGRILLGELLLDVLRPAVSANLPGTGMLRTTCHTVRRVMDRMAAEICGSVPYSLGLGPRSGGDESLGLDGGYMILLPLWVAGCVEGAGHPLRRSAQALFDMVGKRMGITHASLQMGMLEDMEGMAEWLDRLPGAAGLGSDGKNDETVGGGG</sequence>
<dbReference type="PROSITE" id="PS50048">
    <property type="entry name" value="ZN2_CY6_FUNGAL_2"/>
    <property type="match status" value="1"/>
</dbReference>
<dbReference type="CDD" id="cd00067">
    <property type="entry name" value="GAL4"/>
    <property type="match status" value="1"/>
</dbReference>
<dbReference type="GO" id="GO:0008270">
    <property type="term" value="F:zinc ion binding"/>
    <property type="evidence" value="ECO:0007669"/>
    <property type="project" value="InterPro"/>
</dbReference>
<dbReference type="EMBL" id="JANBVN010000040">
    <property type="protein sequence ID" value="KAJ9158201.1"/>
    <property type="molecule type" value="Genomic_DNA"/>
</dbReference>
<evidence type="ECO:0000256" key="1">
    <source>
        <dbReference type="ARBA" id="ARBA00023242"/>
    </source>
</evidence>
<feature type="region of interest" description="Disordered" evidence="2">
    <location>
        <begin position="104"/>
        <end position="127"/>
    </location>
</feature>
<dbReference type="PANTHER" id="PTHR38791">
    <property type="entry name" value="ZN(II)2CYS6 TRANSCRIPTION FACTOR (EUROFUNG)-RELATED-RELATED"/>
    <property type="match status" value="1"/>
</dbReference>
<proteinExistence type="predicted"/>
<accession>A0AA38VLZ7</accession>
<dbReference type="PROSITE" id="PS00463">
    <property type="entry name" value="ZN2_CY6_FUNGAL_1"/>
    <property type="match status" value="1"/>
</dbReference>
<evidence type="ECO:0000313" key="5">
    <source>
        <dbReference type="Proteomes" id="UP001174691"/>
    </source>
</evidence>
<dbReference type="SMART" id="SM00066">
    <property type="entry name" value="GAL4"/>
    <property type="match status" value="1"/>
</dbReference>
<evidence type="ECO:0000313" key="4">
    <source>
        <dbReference type="EMBL" id="KAJ9158201.1"/>
    </source>
</evidence>
<feature type="domain" description="Zn(2)-C6 fungal-type" evidence="3">
    <location>
        <begin position="10"/>
        <end position="38"/>
    </location>
</feature>
<dbReference type="Pfam" id="PF00172">
    <property type="entry name" value="Zn_clus"/>
    <property type="match status" value="1"/>
</dbReference>
<dbReference type="GO" id="GO:0000981">
    <property type="term" value="F:DNA-binding transcription factor activity, RNA polymerase II-specific"/>
    <property type="evidence" value="ECO:0007669"/>
    <property type="project" value="InterPro"/>
</dbReference>
<protein>
    <submittedName>
        <fullName evidence="4">C6 finger domain-containingprotein</fullName>
    </submittedName>
</protein>
<dbReference type="Pfam" id="PF11951">
    <property type="entry name" value="Fungal_trans_2"/>
    <property type="match status" value="1"/>
</dbReference>
<gene>
    <name evidence="4" type="ORF">NKR19_g3576</name>
</gene>
<dbReference type="InterPro" id="IPR001138">
    <property type="entry name" value="Zn2Cys6_DnaBD"/>
</dbReference>
<dbReference type="PANTHER" id="PTHR38791:SF5">
    <property type="entry name" value="TRANSCRIPTION FACTOR DBAG-RELATED"/>
    <property type="match status" value="1"/>
</dbReference>
<comment type="caution">
    <text evidence="4">The sequence shown here is derived from an EMBL/GenBank/DDBJ whole genome shotgun (WGS) entry which is preliminary data.</text>
</comment>
<dbReference type="InterPro" id="IPR036864">
    <property type="entry name" value="Zn2-C6_fun-type_DNA-bd_sf"/>
</dbReference>
<keyword evidence="1" id="KW-0539">Nucleus</keyword>